<dbReference type="InterPro" id="IPR050482">
    <property type="entry name" value="Sensor_HK_TwoCompSys"/>
</dbReference>
<feature type="transmembrane region" description="Helical" evidence="9">
    <location>
        <begin position="274"/>
        <end position="297"/>
    </location>
</feature>
<feature type="transmembrane region" description="Helical" evidence="9">
    <location>
        <begin position="70"/>
        <end position="92"/>
    </location>
</feature>
<dbReference type="InterPro" id="IPR036890">
    <property type="entry name" value="HATPase_C_sf"/>
</dbReference>
<evidence type="ECO:0000256" key="8">
    <source>
        <dbReference type="ARBA" id="ARBA00023012"/>
    </source>
</evidence>
<evidence type="ECO:0000256" key="1">
    <source>
        <dbReference type="ARBA" id="ARBA00000085"/>
    </source>
</evidence>
<keyword evidence="4" id="KW-0808">Transferase</keyword>
<name>A0ABP6TBU9_9ACTN</name>
<dbReference type="EMBL" id="BAAAYN010000093">
    <property type="protein sequence ID" value="GAA3398639.1"/>
    <property type="molecule type" value="Genomic_DNA"/>
</dbReference>
<organism evidence="11 12">
    <name type="scientific">Cryptosporangium minutisporangium</name>
    <dbReference type="NCBI Taxonomy" id="113569"/>
    <lineage>
        <taxon>Bacteria</taxon>
        <taxon>Bacillati</taxon>
        <taxon>Actinomycetota</taxon>
        <taxon>Actinomycetes</taxon>
        <taxon>Cryptosporangiales</taxon>
        <taxon>Cryptosporangiaceae</taxon>
        <taxon>Cryptosporangium</taxon>
    </lineage>
</organism>
<evidence type="ECO:0000256" key="5">
    <source>
        <dbReference type="ARBA" id="ARBA00022741"/>
    </source>
</evidence>
<feature type="transmembrane region" description="Helical" evidence="9">
    <location>
        <begin position="241"/>
        <end position="262"/>
    </location>
</feature>
<keyword evidence="3" id="KW-0597">Phosphoprotein</keyword>
<keyword evidence="6" id="KW-0418">Kinase</keyword>
<evidence type="ECO:0000256" key="6">
    <source>
        <dbReference type="ARBA" id="ARBA00022777"/>
    </source>
</evidence>
<dbReference type="SUPFAM" id="SSF55874">
    <property type="entry name" value="ATPase domain of HSP90 chaperone/DNA topoisomerase II/histidine kinase"/>
    <property type="match status" value="1"/>
</dbReference>
<dbReference type="PANTHER" id="PTHR24421">
    <property type="entry name" value="NITRATE/NITRITE SENSOR PROTEIN NARX-RELATED"/>
    <property type="match status" value="1"/>
</dbReference>
<dbReference type="Gene3D" id="3.30.565.10">
    <property type="entry name" value="Histidine kinase-like ATPase, C-terminal domain"/>
    <property type="match status" value="1"/>
</dbReference>
<feature type="transmembrane region" description="Helical" evidence="9">
    <location>
        <begin position="104"/>
        <end position="126"/>
    </location>
</feature>
<evidence type="ECO:0000259" key="10">
    <source>
        <dbReference type="SMART" id="SM00387"/>
    </source>
</evidence>
<proteinExistence type="predicted"/>
<feature type="transmembrane region" description="Helical" evidence="9">
    <location>
        <begin position="218"/>
        <end position="235"/>
    </location>
</feature>
<dbReference type="Gene3D" id="1.20.5.1930">
    <property type="match status" value="1"/>
</dbReference>
<evidence type="ECO:0000256" key="4">
    <source>
        <dbReference type="ARBA" id="ARBA00022679"/>
    </source>
</evidence>
<evidence type="ECO:0000256" key="9">
    <source>
        <dbReference type="SAM" id="Phobius"/>
    </source>
</evidence>
<keyword evidence="5" id="KW-0547">Nucleotide-binding</keyword>
<comment type="catalytic activity">
    <reaction evidence="1">
        <text>ATP + protein L-histidine = ADP + protein N-phospho-L-histidine.</text>
        <dbReference type="EC" id="2.7.13.3"/>
    </reaction>
</comment>
<dbReference type="Proteomes" id="UP001501676">
    <property type="component" value="Unassembled WGS sequence"/>
</dbReference>
<dbReference type="InterPro" id="IPR003594">
    <property type="entry name" value="HATPase_dom"/>
</dbReference>
<feature type="transmembrane region" description="Helical" evidence="9">
    <location>
        <begin position="138"/>
        <end position="161"/>
    </location>
</feature>
<keyword evidence="12" id="KW-1185">Reference proteome</keyword>
<dbReference type="PANTHER" id="PTHR24421:SF10">
    <property type="entry name" value="NITRATE_NITRITE SENSOR PROTEIN NARQ"/>
    <property type="match status" value="1"/>
</dbReference>
<evidence type="ECO:0000313" key="11">
    <source>
        <dbReference type="EMBL" id="GAA3398639.1"/>
    </source>
</evidence>
<evidence type="ECO:0000313" key="12">
    <source>
        <dbReference type="Proteomes" id="UP001501676"/>
    </source>
</evidence>
<dbReference type="Pfam" id="PF07730">
    <property type="entry name" value="HisKA_3"/>
    <property type="match status" value="1"/>
</dbReference>
<dbReference type="RefSeq" id="WP_345733815.1">
    <property type="nucleotide sequence ID" value="NZ_BAAAYN010000093.1"/>
</dbReference>
<evidence type="ECO:0000256" key="3">
    <source>
        <dbReference type="ARBA" id="ARBA00022553"/>
    </source>
</evidence>
<keyword evidence="9" id="KW-0812">Transmembrane</keyword>
<dbReference type="EC" id="2.7.13.3" evidence="2"/>
<keyword evidence="9" id="KW-1133">Transmembrane helix</keyword>
<gene>
    <name evidence="11" type="ORF">GCM10020369_82590</name>
</gene>
<evidence type="ECO:0000256" key="2">
    <source>
        <dbReference type="ARBA" id="ARBA00012438"/>
    </source>
</evidence>
<dbReference type="SMART" id="SM00387">
    <property type="entry name" value="HATPase_c"/>
    <property type="match status" value="1"/>
</dbReference>
<protein>
    <recommendedName>
        <fullName evidence="2">histidine kinase</fullName>
        <ecNumber evidence="2">2.7.13.3</ecNumber>
    </recommendedName>
</protein>
<reference evidence="12" key="1">
    <citation type="journal article" date="2019" name="Int. J. Syst. Evol. Microbiol.">
        <title>The Global Catalogue of Microorganisms (GCM) 10K type strain sequencing project: providing services to taxonomists for standard genome sequencing and annotation.</title>
        <authorList>
            <consortium name="The Broad Institute Genomics Platform"/>
            <consortium name="The Broad Institute Genome Sequencing Center for Infectious Disease"/>
            <person name="Wu L."/>
            <person name="Ma J."/>
        </authorList>
    </citation>
    <scope>NUCLEOTIDE SEQUENCE [LARGE SCALE GENOMIC DNA]</scope>
    <source>
        <strain evidence="12">JCM 9458</strain>
    </source>
</reference>
<evidence type="ECO:0000256" key="7">
    <source>
        <dbReference type="ARBA" id="ARBA00022840"/>
    </source>
</evidence>
<keyword evidence="7" id="KW-0067">ATP-binding</keyword>
<dbReference type="CDD" id="cd16917">
    <property type="entry name" value="HATPase_UhpB-NarQ-NarX-like"/>
    <property type="match status" value="1"/>
</dbReference>
<dbReference type="Pfam" id="PF02518">
    <property type="entry name" value="HATPase_c"/>
    <property type="match status" value="1"/>
</dbReference>
<keyword evidence="9" id="KW-0472">Membrane</keyword>
<keyword evidence="8" id="KW-0902">Two-component regulatory system</keyword>
<dbReference type="InterPro" id="IPR011712">
    <property type="entry name" value="Sig_transdc_His_kin_sub3_dim/P"/>
</dbReference>
<sequence length="668" mass="69568">MRSWARVVTAAVPCVGAATVSAVVLGLLLARANGHGAGDLVRENLANNGVLGVGFAVAAVLVLRTDPAHLLGWVFLAEAVLNTVTLTGQQWAEHGTLPLSGLAAWISSFAWWPAYLLLAGAIPLLYPDGRLPSRRWRPVGYLATVATAVAALAFALSDQLLADSFPTLVNPLAPSGVPDGAMVAVAAAGLLVCAGCGLAGLTSVAIRMRRAVGEERGRLAWFLAALLLLIVVNVAGLSNWIVLVAVAFLPVALGVAVVRHGLYNGDRLLNRTLVYTALTGLIIGVFAIVVGLLGHGLGGPGTGAVIAAVVVAAGLNPARALVQRAVDRLLYGQRRDPYAALTGLGDRLSDALSPADVLPIVARTLTIALRLPYAAVLLGDDELPAAAHGEPAGTSVTLPVHHTGQQVGRLVVGLRSGQRTLDHGDEQLLRDFLPYVGVAVHTARLTDDLRRSHDRALRAGDQERHRIRRDLHDGLGSTLAGLALGIGAVRRSPGGRDPQTARLLTQLQDELRQCLQDVRDLVAHLRPTPLDEVGLLEALRQHADALSERSDGSLTVTVSAAEPLPLLDAGVDLAAYRIAMEAMTNVARHAHARQCAVELGAVELGTGAGAIRLVVTDDGVGLSARGQQGLGLRSMSERARELGGSCEFTAAEPSGVTVTATLPLGRTA</sequence>
<feature type="transmembrane region" description="Helical" evidence="9">
    <location>
        <begin position="181"/>
        <end position="206"/>
    </location>
</feature>
<comment type="caution">
    <text evidence="11">The sequence shown here is derived from an EMBL/GenBank/DDBJ whole genome shotgun (WGS) entry which is preliminary data.</text>
</comment>
<feature type="domain" description="Histidine kinase/HSP90-like ATPase" evidence="10">
    <location>
        <begin position="570"/>
        <end position="666"/>
    </location>
</feature>
<dbReference type="SUPFAM" id="SSF55781">
    <property type="entry name" value="GAF domain-like"/>
    <property type="match status" value="1"/>
</dbReference>
<accession>A0ABP6TBU9</accession>
<feature type="transmembrane region" description="Helical" evidence="9">
    <location>
        <begin position="46"/>
        <end position="63"/>
    </location>
</feature>